<dbReference type="InterPro" id="IPR000780">
    <property type="entry name" value="CheR_MeTrfase"/>
</dbReference>
<evidence type="ECO:0000259" key="18">
    <source>
        <dbReference type="PROSITE" id="PS50123"/>
    </source>
</evidence>
<dbReference type="PANTHER" id="PTHR24422:SF27">
    <property type="entry name" value="PROTEIN-GLUTAMATE O-METHYLTRANSFERASE"/>
    <property type="match status" value="1"/>
</dbReference>
<keyword evidence="12" id="KW-0175">Coiled coil</keyword>
<evidence type="ECO:0000256" key="8">
    <source>
        <dbReference type="ARBA" id="ARBA00022691"/>
    </source>
</evidence>
<dbReference type="PROSITE" id="PS50122">
    <property type="entry name" value="CHEB"/>
    <property type="match status" value="1"/>
</dbReference>
<dbReference type="PROSITE" id="PS50123">
    <property type="entry name" value="CHER"/>
    <property type="match status" value="1"/>
</dbReference>
<keyword evidence="5 11" id="KW-0597">Phosphoprotein</keyword>
<dbReference type="Gene3D" id="3.40.50.180">
    <property type="entry name" value="Methylesterase CheB, C-terminal domain"/>
    <property type="match status" value="1"/>
</dbReference>
<dbReference type="SUPFAM" id="SSF55785">
    <property type="entry name" value="PYP-like sensor domain (PAS domain)"/>
    <property type="match status" value="3"/>
</dbReference>
<dbReference type="InterPro" id="IPR022642">
    <property type="entry name" value="CheR_C"/>
</dbReference>
<proteinExistence type="predicted"/>
<dbReference type="InterPro" id="IPR003594">
    <property type="entry name" value="HATPase_dom"/>
</dbReference>
<feature type="domain" description="CheR-type methyltransferase" evidence="18">
    <location>
        <begin position="224"/>
        <end position="475"/>
    </location>
</feature>
<dbReference type="SUPFAM" id="SSF55874">
    <property type="entry name" value="ATPase domain of HSP90 chaperone/DNA topoisomerase II/histidine kinase"/>
    <property type="match status" value="1"/>
</dbReference>
<evidence type="ECO:0000256" key="1">
    <source>
        <dbReference type="ARBA" id="ARBA00000085"/>
    </source>
</evidence>
<sequence length="1380" mass="153851">MNKPLSPAVPSEKTSVRGNLDFPVVGIGASAGGLEASIRFFEGMPADSGMAFVVVLHLSPMHESASSEVLQRVTAMPVIQVTKTTLIQRNHVYVISPNHNLSMKDGYLTVTEFTSSPGPRVVIDVFFRTLAEAHREQAFAIVLSGSGSDGAVGITRIKEQGGIILVQHPNEAQHDGMPLAAIAGGTADFILPVREIPAKLVELCKNARAIELPSFEGKENDSLLEDRSSNESEEALQHIIKLLLVHTGHDFRHYKRPTILRRIERRLQVRGAATLAEYGKLLEADPNEHGALLRDMLIGVTNFFRDKDAFDALETKVLPDILAGKQSNEQIRAWVPACSSGEEAYSIAMLISDQVAQLNKPSQIHVFASDIDERAIGTARAALYPGSIMADVPPERLQQYFTKEEERYRIRKTIRDRVLFAPHNILRDPPFSKLDLISCRNLLIYLNREMQAHVLEMFHFSLNPGGFLFLGSSESADLASNLFTAVDKKHRIYQVRALSRGRYPPTLTSYTSMRQQHIGAPPPVGKRQFSFAEVHQRVLAQYAQPSVIVNHDSDIVYMSEHAGRFLRHIGGEPSRNLVSLVHPELRVELRTALFQAIRSEMSVEARRVRLNRNDRTYFVKMTVRPFHDDDAAADFVLVLFDEVEQTMSDESETAGEKRDTVLARLEEELQRTKEQLQETIEHSEVSNEELRASNEELQAINEELRSATEELETSKEELQSVNEELSTVNYELKSKVEETSKINDDLNNLIASADIATIFMDRGMRIKRYTPRASDIFNLIPSDIGRPLLDITHRLDYPALTGDVMVTFDTLHAVEREVRSTDGRYYIVRHLPYRTTEDRIEGAVMTFFDITSRRDVELRLRAGEERMRLVAECMTDYAIITLDREGLITSWSKGAEGIYGFSEMEAIGRSGDMVFLPEDCAAGVPELEMRKAREEGRVENERWNVRKNGSRFFASGVMAPLNEGSRDGYAKIVRDQTERIRMENSRETQLSNEQAGRSTAEMANALKDEFLAIMSHELRNPLNLIHMNVELLSRLQEVQESQLGVKAVSGIRAAVVNQSKVIEDLLDLSRVQTGKLALSLSRVDFGSLVGDIIAVCKQDPGVLARHIVISEKGAPLEVQADRVRLEQVVLNIVGNAVKFTAPNGRIDVCLKRLDREVLLEVQDDGKGIDPEFLPHIFEMFKQANPGTSRGNNGLGIGLALARQIVELHGGRMEAESEGIGKGTCFRVFLPLRDATTATGDEADEQVAEHFQNARILLLDDNMEAVESFKYLLEYDGATVNAAYNAADALAFLADNTVDLIISDLAMPVMDGFAFIEEVRKYPAHKTTVAIAVSGLGRVQDAERALESGYSAHLIKPVSLDTLHKTMAGLLDSDNKSTPQS</sequence>
<keyword evidence="6" id="KW-0489">Methyltransferase</keyword>
<dbReference type="SMART" id="SM00388">
    <property type="entry name" value="HisKA"/>
    <property type="match status" value="1"/>
</dbReference>
<evidence type="ECO:0000259" key="16">
    <source>
        <dbReference type="PROSITE" id="PS50113"/>
    </source>
</evidence>
<feature type="domain" description="PAC" evidence="16">
    <location>
        <begin position="812"/>
        <end position="862"/>
    </location>
</feature>
<dbReference type="PROSITE" id="PS50112">
    <property type="entry name" value="PAS"/>
    <property type="match status" value="1"/>
</dbReference>
<dbReference type="Gene3D" id="3.40.50.2300">
    <property type="match status" value="1"/>
</dbReference>
<dbReference type="CDD" id="cd00130">
    <property type="entry name" value="PAS"/>
    <property type="match status" value="1"/>
</dbReference>
<comment type="catalytic activity">
    <reaction evidence="2">
        <text>L-glutamyl-[protein] + S-adenosyl-L-methionine = [protein]-L-glutamate 5-O-methyl ester + S-adenosyl-L-homocysteine</text>
        <dbReference type="Rhea" id="RHEA:24452"/>
        <dbReference type="Rhea" id="RHEA-COMP:10208"/>
        <dbReference type="Rhea" id="RHEA-COMP:10311"/>
        <dbReference type="ChEBI" id="CHEBI:29973"/>
        <dbReference type="ChEBI" id="CHEBI:57856"/>
        <dbReference type="ChEBI" id="CHEBI:59789"/>
        <dbReference type="ChEBI" id="CHEBI:82795"/>
        <dbReference type="EC" id="2.1.1.80"/>
    </reaction>
</comment>
<dbReference type="SMART" id="SM00091">
    <property type="entry name" value="PAS"/>
    <property type="match status" value="3"/>
</dbReference>
<dbReference type="SUPFAM" id="SSF52172">
    <property type="entry name" value="CheY-like"/>
    <property type="match status" value="1"/>
</dbReference>
<dbReference type="CDD" id="cd00082">
    <property type="entry name" value="HisKA"/>
    <property type="match status" value="1"/>
</dbReference>
<reference evidence="20" key="1">
    <citation type="submission" date="2018-09" db="EMBL/GenBank/DDBJ databases">
        <authorList>
            <person name="Zhu H."/>
        </authorList>
    </citation>
    <scope>NUCLEOTIDE SEQUENCE [LARGE SCALE GENOMIC DNA]</scope>
    <source>
        <strain evidence="20">K1R23-30</strain>
    </source>
</reference>
<dbReference type="InterPro" id="IPR003661">
    <property type="entry name" value="HisK_dim/P_dom"/>
</dbReference>
<dbReference type="InterPro" id="IPR035965">
    <property type="entry name" value="PAS-like_dom_sf"/>
</dbReference>
<dbReference type="Gene3D" id="1.10.155.10">
    <property type="entry name" value="Chemotaxis receptor methyltransferase CheR, N-terminal domain"/>
    <property type="match status" value="1"/>
</dbReference>
<dbReference type="GO" id="GO:0008984">
    <property type="term" value="F:protein-glutamate methylesterase activity"/>
    <property type="evidence" value="ECO:0007669"/>
    <property type="project" value="InterPro"/>
</dbReference>
<dbReference type="GO" id="GO:0005737">
    <property type="term" value="C:cytoplasm"/>
    <property type="evidence" value="ECO:0007669"/>
    <property type="project" value="InterPro"/>
</dbReference>
<dbReference type="InterPro" id="IPR000673">
    <property type="entry name" value="Sig_transdc_resp-reg_Me-estase"/>
</dbReference>
<accession>A0A3A3G103</accession>
<feature type="modified residue" description="4-aspartylphosphate" evidence="11">
    <location>
        <position position="1303"/>
    </location>
</feature>
<dbReference type="CDD" id="cd16434">
    <property type="entry name" value="CheB-CheR_fusion"/>
    <property type="match status" value="1"/>
</dbReference>
<dbReference type="InterPro" id="IPR000014">
    <property type="entry name" value="PAS"/>
</dbReference>
<dbReference type="Gene3D" id="3.40.50.150">
    <property type="entry name" value="Vaccinia Virus protein VP39"/>
    <property type="match status" value="1"/>
</dbReference>
<feature type="active site" evidence="10">
    <location>
        <position position="57"/>
    </location>
</feature>
<keyword evidence="7" id="KW-0808">Transferase</keyword>
<dbReference type="SMART" id="SM00387">
    <property type="entry name" value="HATPase_c"/>
    <property type="match status" value="1"/>
</dbReference>
<evidence type="ECO:0000259" key="17">
    <source>
        <dbReference type="PROSITE" id="PS50122"/>
    </source>
</evidence>
<dbReference type="InterPro" id="IPR022641">
    <property type="entry name" value="CheR_N"/>
</dbReference>
<dbReference type="InterPro" id="IPR013767">
    <property type="entry name" value="PAS_fold"/>
</dbReference>
<dbReference type="Pfam" id="PF01339">
    <property type="entry name" value="CheB_methylest"/>
    <property type="match status" value="1"/>
</dbReference>
<evidence type="ECO:0000256" key="9">
    <source>
        <dbReference type="ARBA" id="ARBA00022777"/>
    </source>
</evidence>
<dbReference type="OrthoDB" id="9816309at2"/>
<evidence type="ECO:0000313" key="19">
    <source>
        <dbReference type="EMBL" id="RJF95116.1"/>
    </source>
</evidence>
<dbReference type="GO" id="GO:0032259">
    <property type="term" value="P:methylation"/>
    <property type="evidence" value="ECO:0007669"/>
    <property type="project" value="UniProtKB-KW"/>
</dbReference>
<keyword evidence="4 10" id="KW-0145">Chemotaxis</keyword>
<dbReference type="Pfam" id="PF00989">
    <property type="entry name" value="PAS"/>
    <property type="match status" value="1"/>
</dbReference>
<dbReference type="SMART" id="SM00448">
    <property type="entry name" value="REC"/>
    <property type="match status" value="1"/>
</dbReference>
<dbReference type="PROSITE" id="PS50113">
    <property type="entry name" value="PAC"/>
    <property type="match status" value="1"/>
</dbReference>
<dbReference type="InterPro" id="IPR001789">
    <property type="entry name" value="Sig_transdc_resp-reg_receiver"/>
</dbReference>
<dbReference type="PROSITE" id="PS50110">
    <property type="entry name" value="RESPONSE_REGULATORY"/>
    <property type="match status" value="1"/>
</dbReference>
<evidence type="ECO:0000256" key="2">
    <source>
        <dbReference type="ARBA" id="ARBA00001541"/>
    </source>
</evidence>
<keyword evidence="8" id="KW-0949">S-adenosyl-L-methionine</keyword>
<evidence type="ECO:0000313" key="20">
    <source>
        <dbReference type="Proteomes" id="UP000265955"/>
    </source>
</evidence>
<evidence type="ECO:0000259" key="13">
    <source>
        <dbReference type="PROSITE" id="PS50109"/>
    </source>
</evidence>
<dbReference type="PRINTS" id="PR00996">
    <property type="entry name" value="CHERMTFRASE"/>
</dbReference>
<dbReference type="InterPro" id="IPR050903">
    <property type="entry name" value="Bact_Chemotaxis_MeTrfase"/>
</dbReference>
<dbReference type="GO" id="GO:0000155">
    <property type="term" value="F:phosphorelay sensor kinase activity"/>
    <property type="evidence" value="ECO:0007669"/>
    <property type="project" value="InterPro"/>
</dbReference>
<dbReference type="InterPro" id="IPR036890">
    <property type="entry name" value="HATPase_C_sf"/>
</dbReference>
<dbReference type="SUPFAM" id="SSF53335">
    <property type="entry name" value="S-adenosyl-L-methionine-dependent methyltransferases"/>
    <property type="match status" value="1"/>
</dbReference>
<protein>
    <submittedName>
        <fullName evidence="19">PAS domain S-box protein</fullName>
    </submittedName>
</protein>
<dbReference type="InterPro" id="IPR035909">
    <property type="entry name" value="CheB_C"/>
</dbReference>
<dbReference type="InterPro" id="IPR000700">
    <property type="entry name" value="PAS-assoc_C"/>
</dbReference>
<dbReference type="GO" id="GO:0006935">
    <property type="term" value="P:chemotaxis"/>
    <property type="evidence" value="ECO:0007669"/>
    <property type="project" value="UniProtKB-UniRule"/>
</dbReference>
<feature type="coiled-coil region" evidence="12">
    <location>
        <begin position="662"/>
        <end position="731"/>
    </location>
</feature>
<dbReference type="Gene3D" id="3.30.565.10">
    <property type="entry name" value="Histidine kinase-like ATPase, C-terminal domain"/>
    <property type="match status" value="1"/>
</dbReference>
<comment type="caution">
    <text evidence="19">The sequence shown here is derived from an EMBL/GenBank/DDBJ whole genome shotgun (WGS) entry which is preliminary data.</text>
</comment>
<dbReference type="EMBL" id="QYUO01000002">
    <property type="protein sequence ID" value="RJF95116.1"/>
    <property type="molecule type" value="Genomic_DNA"/>
</dbReference>
<feature type="domain" description="Histidine kinase" evidence="13">
    <location>
        <begin position="1013"/>
        <end position="1233"/>
    </location>
</feature>
<feature type="domain" description="PAS" evidence="15">
    <location>
        <begin position="863"/>
        <end position="919"/>
    </location>
</feature>
<dbReference type="RefSeq" id="WP_119770267.1">
    <property type="nucleotide sequence ID" value="NZ_QYUO01000002.1"/>
</dbReference>
<dbReference type="InterPro" id="IPR036097">
    <property type="entry name" value="HisK_dim/P_sf"/>
</dbReference>
<evidence type="ECO:0000259" key="15">
    <source>
        <dbReference type="PROSITE" id="PS50112"/>
    </source>
</evidence>
<dbReference type="SUPFAM" id="SSF47384">
    <property type="entry name" value="Homodimeric domain of signal transducing histidine kinase"/>
    <property type="match status" value="1"/>
</dbReference>
<dbReference type="InterPro" id="IPR029063">
    <property type="entry name" value="SAM-dependent_MTases_sf"/>
</dbReference>
<organism evidence="19 20">
    <name type="scientific">Noviherbaspirillum saxi</name>
    <dbReference type="NCBI Taxonomy" id="2320863"/>
    <lineage>
        <taxon>Bacteria</taxon>
        <taxon>Pseudomonadati</taxon>
        <taxon>Pseudomonadota</taxon>
        <taxon>Betaproteobacteria</taxon>
        <taxon>Burkholderiales</taxon>
        <taxon>Oxalobacteraceae</taxon>
        <taxon>Noviherbaspirillum</taxon>
    </lineage>
</organism>
<evidence type="ECO:0000256" key="7">
    <source>
        <dbReference type="ARBA" id="ARBA00022679"/>
    </source>
</evidence>
<evidence type="ECO:0000256" key="3">
    <source>
        <dbReference type="ARBA" id="ARBA00004429"/>
    </source>
</evidence>
<evidence type="ECO:0000256" key="11">
    <source>
        <dbReference type="PROSITE-ProRule" id="PRU00169"/>
    </source>
</evidence>
<gene>
    <name evidence="19" type="ORF">D3871_16775</name>
</gene>
<dbReference type="GO" id="GO:0006355">
    <property type="term" value="P:regulation of DNA-templated transcription"/>
    <property type="evidence" value="ECO:0007669"/>
    <property type="project" value="InterPro"/>
</dbReference>
<evidence type="ECO:0000256" key="6">
    <source>
        <dbReference type="ARBA" id="ARBA00022603"/>
    </source>
</evidence>
<feature type="active site" evidence="10">
    <location>
        <position position="30"/>
    </location>
</feature>
<evidence type="ECO:0000256" key="10">
    <source>
        <dbReference type="PROSITE-ProRule" id="PRU00050"/>
    </source>
</evidence>
<dbReference type="Pfam" id="PF01739">
    <property type="entry name" value="CheR"/>
    <property type="match status" value="1"/>
</dbReference>
<dbReference type="Pfam" id="PF00512">
    <property type="entry name" value="HisKA"/>
    <property type="match status" value="1"/>
</dbReference>
<dbReference type="SUPFAM" id="SSF52738">
    <property type="entry name" value="Methylesterase CheB, C-terminal domain"/>
    <property type="match status" value="1"/>
</dbReference>
<dbReference type="GO" id="GO:0005886">
    <property type="term" value="C:plasma membrane"/>
    <property type="evidence" value="ECO:0007669"/>
    <property type="project" value="UniProtKB-SubCell"/>
</dbReference>
<feature type="active site" evidence="10">
    <location>
        <position position="149"/>
    </location>
</feature>
<dbReference type="InterPro" id="IPR011006">
    <property type="entry name" value="CheY-like_superfamily"/>
</dbReference>
<dbReference type="NCBIfam" id="TIGR00229">
    <property type="entry name" value="sensory_box"/>
    <property type="match status" value="1"/>
</dbReference>
<dbReference type="Pfam" id="PF00072">
    <property type="entry name" value="Response_reg"/>
    <property type="match status" value="1"/>
</dbReference>
<dbReference type="Gene3D" id="3.30.450.20">
    <property type="entry name" value="PAS domain"/>
    <property type="match status" value="2"/>
</dbReference>
<dbReference type="PANTHER" id="PTHR24422">
    <property type="entry name" value="CHEMOTAXIS PROTEIN METHYLTRANSFERASE"/>
    <property type="match status" value="1"/>
</dbReference>
<keyword evidence="10" id="KW-0378">Hydrolase</keyword>
<dbReference type="SUPFAM" id="SSF47757">
    <property type="entry name" value="Chemotaxis receptor methyltransferase CheR, N-terminal domain"/>
    <property type="match status" value="1"/>
</dbReference>
<dbReference type="Proteomes" id="UP000265955">
    <property type="component" value="Unassembled WGS sequence"/>
</dbReference>
<dbReference type="PROSITE" id="PS50109">
    <property type="entry name" value="HIS_KIN"/>
    <property type="match status" value="1"/>
</dbReference>
<comment type="catalytic activity">
    <reaction evidence="1">
        <text>ATP + protein L-histidine = ADP + protein N-phospho-L-histidine.</text>
        <dbReference type="EC" id="2.7.13.3"/>
    </reaction>
</comment>
<dbReference type="GO" id="GO:0008983">
    <property type="term" value="F:protein-glutamate O-methyltransferase activity"/>
    <property type="evidence" value="ECO:0007669"/>
    <property type="project" value="UniProtKB-EC"/>
</dbReference>
<evidence type="ECO:0000256" key="4">
    <source>
        <dbReference type="ARBA" id="ARBA00022500"/>
    </source>
</evidence>
<evidence type="ECO:0000256" key="5">
    <source>
        <dbReference type="ARBA" id="ARBA00022553"/>
    </source>
</evidence>
<feature type="domain" description="CheB-type methylesterase" evidence="17">
    <location>
        <begin position="24"/>
        <end position="207"/>
    </location>
</feature>
<dbReference type="GO" id="GO:0000156">
    <property type="term" value="F:phosphorelay response regulator activity"/>
    <property type="evidence" value="ECO:0007669"/>
    <property type="project" value="InterPro"/>
</dbReference>
<dbReference type="SMART" id="SM00138">
    <property type="entry name" value="MeTrc"/>
    <property type="match status" value="1"/>
</dbReference>
<keyword evidence="9" id="KW-0418">Kinase</keyword>
<dbReference type="Gene3D" id="1.10.287.130">
    <property type="match status" value="1"/>
</dbReference>
<dbReference type="InterPro" id="IPR005467">
    <property type="entry name" value="His_kinase_dom"/>
</dbReference>
<evidence type="ECO:0000259" key="14">
    <source>
        <dbReference type="PROSITE" id="PS50110"/>
    </source>
</evidence>
<name>A0A3A3G103_9BURK</name>
<dbReference type="Pfam" id="PF02518">
    <property type="entry name" value="HATPase_c"/>
    <property type="match status" value="1"/>
</dbReference>
<dbReference type="Pfam" id="PF13596">
    <property type="entry name" value="PAS_10"/>
    <property type="match status" value="1"/>
</dbReference>
<feature type="domain" description="Response regulatory" evidence="14">
    <location>
        <begin position="1254"/>
        <end position="1370"/>
    </location>
</feature>
<dbReference type="FunFam" id="3.30.565.10:FF:000006">
    <property type="entry name" value="Sensor histidine kinase WalK"/>
    <property type="match status" value="1"/>
</dbReference>
<comment type="subcellular location">
    <subcellularLocation>
        <location evidence="3">Cell inner membrane</location>
        <topology evidence="3">Multi-pass membrane protein</topology>
    </subcellularLocation>
</comment>
<dbReference type="InterPro" id="IPR036804">
    <property type="entry name" value="CheR_N_sf"/>
</dbReference>
<evidence type="ECO:0000256" key="12">
    <source>
        <dbReference type="SAM" id="Coils"/>
    </source>
</evidence>
<keyword evidence="20" id="KW-1185">Reference proteome</keyword>
<dbReference type="Pfam" id="PF13426">
    <property type="entry name" value="PAS_9"/>
    <property type="match status" value="1"/>
</dbReference>
<dbReference type="Pfam" id="PF03705">
    <property type="entry name" value="CheR_N"/>
    <property type="match status" value="1"/>
</dbReference>